<keyword evidence="2 4" id="KW-0012">Acyltransferase</keyword>
<evidence type="ECO:0000313" key="5">
    <source>
        <dbReference type="Proteomes" id="UP000570361"/>
    </source>
</evidence>
<dbReference type="EC" id="2.3.1.183" evidence="4"/>
<dbReference type="AlphaFoldDB" id="A0A7W5AWA8"/>
<keyword evidence="5" id="KW-1185">Reference proteome</keyword>
<dbReference type="Pfam" id="PF13420">
    <property type="entry name" value="Acetyltransf_4"/>
    <property type="match status" value="1"/>
</dbReference>
<keyword evidence="1 4" id="KW-0808">Transferase</keyword>
<sequence>MMGKLTFVTYDEQYLEQVTRTYNHYVAHTTVSYDLELYTTEQMRQLIEPASELYRSYVIMDDGEYAGYVLITQHKKKAAFKVTGEVTIYLEPTSTGRGIGKAAIPFIEQIAKEQGMHSLVASICSSNEGSLRIFANHGYEQVAHYKEVAYKFDRWLDLICLQKFI</sequence>
<dbReference type="CDD" id="cd04301">
    <property type="entry name" value="NAT_SF"/>
    <property type="match status" value="1"/>
</dbReference>
<dbReference type="PROSITE" id="PS51186">
    <property type="entry name" value="GNAT"/>
    <property type="match status" value="1"/>
</dbReference>
<reference evidence="4 5" key="1">
    <citation type="submission" date="2020-08" db="EMBL/GenBank/DDBJ databases">
        <title>Genomic Encyclopedia of Type Strains, Phase III (KMG-III): the genomes of soil and plant-associated and newly described type strains.</title>
        <authorList>
            <person name="Whitman W."/>
        </authorList>
    </citation>
    <scope>NUCLEOTIDE SEQUENCE [LARGE SCALE GENOMIC DNA]</scope>
    <source>
        <strain evidence="4 5">CECT 5862</strain>
    </source>
</reference>
<protein>
    <submittedName>
        <fullName evidence="4">Phosphinothricin acetyltransferase</fullName>
        <ecNumber evidence="4">2.3.1.183</ecNumber>
    </submittedName>
</protein>
<dbReference type="EMBL" id="JACHXK010000003">
    <property type="protein sequence ID" value="MBB3109998.1"/>
    <property type="molecule type" value="Genomic_DNA"/>
</dbReference>
<gene>
    <name evidence="4" type="ORF">FHS18_002061</name>
</gene>
<organism evidence="4 5">
    <name type="scientific">Paenibacillus phyllosphaerae</name>
    <dbReference type="NCBI Taxonomy" id="274593"/>
    <lineage>
        <taxon>Bacteria</taxon>
        <taxon>Bacillati</taxon>
        <taxon>Bacillota</taxon>
        <taxon>Bacilli</taxon>
        <taxon>Bacillales</taxon>
        <taxon>Paenibacillaceae</taxon>
        <taxon>Paenibacillus</taxon>
    </lineage>
</organism>
<dbReference type="Gene3D" id="3.40.630.30">
    <property type="match status" value="1"/>
</dbReference>
<dbReference type="InterPro" id="IPR000182">
    <property type="entry name" value="GNAT_dom"/>
</dbReference>
<proteinExistence type="predicted"/>
<evidence type="ECO:0000256" key="2">
    <source>
        <dbReference type="ARBA" id="ARBA00023315"/>
    </source>
</evidence>
<name>A0A7W5AWA8_9BACL</name>
<evidence type="ECO:0000256" key="1">
    <source>
        <dbReference type="ARBA" id="ARBA00022679"/>
    </source>
</evidence>
<dbReference type="GO" id="GO:0102971">
    <property type="term" value="F:phosphinothricin N-acetyltransferase activity"/>
    <property type="evidence" value="ECO:0007669"/>
    <property type="project" value="UniProtKB-EC"/>
</dbReference>
<evidence type="ECO:0000259" key="3">
    <source>
        <dbReference type="PROSITE" id="PS51186"/>
    </source>
</evidence>
<dbReference type="RefSeq" id="WP_183599582.1">
    <property type="nucleotide sequence ID" value="NZ_JACHXK010000003.1"/>
</dbReference>
<dbReference type="SUPFAM" id="SSF55729">
    <property type="entry name" value="Acyl-CoA N-acyltransferases (Nat)"/>
    <property type="match status" value="1"/>
</dbReference>
<dbReference type="PANTHER" id="PTHR43072:SF23">
    <property type="entry name" value="UPF0039 PROTEIN C11D3.02C"/>
    <property type="match status" value="1"/>
</dbReference>
<accession>A0A7W5AWA8</accession>
<evidence type="ECO:0000313" key="4">
    <source>
        <dbReference type="EMBL" id="MBB3109998.1"/>
    </source>
</evidence>
<dbReference type="PANTHER" id="PTHR43072">
    <property type="entry name" value="N-ACETYLTRANSFERASE"/>
    <property type="match status" value="1"/>
</dbReference>
<dbReference type="Proteomes" id="UP000570361">
    <property type="component" value="Unassembled WGS sequence"/>
</dbReference>
<feature type="domain" description="N-acetyltransferase" evidence="3">
    <location>
        <begin position="5"/>
        <end position="157"/>
    </location>
</feature>
<dbReference type="InterPro" id="IPR016181">
    <property type="entry name" value="Acyl_CoA_acyltransferase"/>
</dbReference>
<comment type="caution">
    <text evidence="4">The sequence shown here is derived from an EMBL/GenBank/DDBJ whole genome shotgun (WGS) entry which is preliminary data.</text>
</comment>